<comment type="caution">
    <text evidence="4">The sequence shown here is derived from an EMBL/GenBank/DDBJ whole genome shotgun (WGS) entry which is preliminary data.</text>
</comment>
<dbReference type="SUPFAM" id="SSF51695">
    <property type="entry name" value="PLC-like phosphodiesterases"/>
    <property type="match status" value="1"/>
</dbReference>
<dbReference type="Gene3D" id="3.20.20.190">
    <property type="entry name" value="Phosphatidylinositol (PI) phosphodiesterase"/>
    <property type="match status" value="1"/>
</dbReference>
<accession>A0ABR2WLK4</accession>
<gene>
    <name evidence="4" type="primary">PHO81_1</name>
    <name evidence="4" type="ORF">K7432_012008</name>
</gene>
<evidence type="ECO:0000256" key="2">
    <source>
        <dbReference type="SAM" id="MobiDB-lite"/>
    </source>
</evidence>
<evidence type="ECO:0000313" key="5">
    <source>
        <dbReference type="Proteomes" id="UP001479436"/>
    </source>
</evidence>
<evidence type="ECO:0000256" key="1">
    <source>
        <dbReference type="ARBA" id="ARBA00022801"/>
    </source>
</evidence>
<dbReference type="Pfam" id="PF25329">
    <property type="entry name" value="C2_GDE1"/>
    <property type="match status" value="1"/>
</dbReference>
<dbReference type="PROSITE" id="PS51704">
    <property type="entry name" value="GP_PDE"/>
    <property type="match status" value="1"/>
</dbReference>
<sequence length="544" mass="60957">MLLEAGVPTDVTVETLDEITSSAPIPENSEDENDDLDAIPSLELPPPIIPFRIYGHNYLDKKYQIHMTLGHLSMKNPRPPVRLYGNSRLSSLKLVISPKPDTGMIPHSVILPLDDKRESFTFQVESLSGFSVDFMIFPTFGSKVIGKAVCLPSTFHHAYESRFSKHCSSGSGGIVICPFLDTYLKVVGELAFEFLVIKPFQDVKLEIGGRIETYWKSTSTAKPSPAISDSILGDVNNPNLSLITASSLADEYVQLVVQVTRDMVPVVYPNWYLPVEGFDMCVSNVSYKQFKSIAGQLDQSVDMMDWKGPISNSELVKKVTRSFMTLEEAFKALPSGIGLCIDIKYPTSTEMNIFKLYHISDINDFVDTILQVVYRHASTYDIHDSSLPVDKTQRDIIFTSFNPSICRMINWKQPNYAVFFSAYCGFKSDSFSLRRKSEKTDEKSHSDPEYYAEEEEEDARQLSIKEAVKFSRRNNLLGIMCEATPLVQVPSLIQSIKRSGLILASFGPLNEDPKNIQLQEAHGVDAIVSNGIVRYSKAHSTEFT</sequence>
<dbReference type="PANTHER" id="PTHR22958">
    <property type="entry name" value="GLYCEROPHOSPHORYL DIESTER PHOSPHODIESTERASE"/>
    <property type="match status" value="1"/>
</dbReference>
<dbReference type="InterPro" id="IPR030395">
    <property type="entry name" value="GP_PDE_dom"/>
</dbReference>
<dbReference type="InterPro" id="IPR017946">
    <property type="entry name" value="PLC-like_Pdiesterase_TIM-brl"/>
</dbReference>
<protein>
    <submittedName>
        <fullName evidence="4">Phosphate system positive regulatory protein pho81</fullName>
    </submittedName>
</protein>
<feature type="compositionally biased region" description="Basic and acidic residues" evidence="2">
    <location>
        <begin position="438"/>
        <end position="448"/>
    </location>
</feature>
<dbReference type="InterPro" id="IPR051578">
    <property type="entry name" value="GDPD"/>
</dbReference>
<keyword evidence="1" id="KW-0378">Hydrolase</keyword>
<name>A0ABR2WLK4_9FUNG</name>
<dbReference type="Proteomes" id="UP001479436">
    <property type="component" value="Unassembled WGS sequence"/>
</dbReference>
<reference evidence="4 5" key="1">
    <citation type="submission" date="2023-04" db="EMBL/GenBank/DDBJ databases">
        <title>Genome of Basidiobolus ranarum AG-B5.</title>
        <authorList>
            <person name="Stajich J.E."/>
            <person name="Carter-House D."/>
            <person name="Gryganskyi A."/>
        </authorList>
    </citation>
    <scope>NUCLEOTIDE SEQUENCE [LARGE SCALE GENOMIC DNA]</scope>
    <source>
        <strain evidence="4 5">AG-B5</strain>
    </source>
</reference>
<organism evidence="4 5">
    <name type="scientific">Basidiobolus ranarum</name>
    <dbReference type="NCBI Taxonomy" id="34480"/>
    <lineage>
        <taxon>Eukaryota</taxon>
        <taxon>Fungi</taxon>
        <taxon>Fungi incertae sedis</taxon>
        <taxon>Zoopagomycota</taxon>
        <taxon>Entomophthoromycotina</taxon>
        <taxon>Basidiobolomycetes</taxon>
        <taxon>Basidiobolales</taxon>
        <taxon>Basidiobolaceae</taxon>
        <taxon>Basidiobolus</taxon>
    </lineage>
</organism>
<feature type="region of interest" description="Disordered" evidence="2">
    <location>
        <begin position="437"/>
        <end position="456"/>
    </location>
</feature>
<evidence type="ECO:0000313" key="4">
    <source>
        <dbReference type="EMBL" id="KAK9762347.1"/>
    </source>
</evidence>
<proteinExistence type="predicted"/>
<dbReference type="PANTHER" id="PTHR22958:SF23">
    <property type="entry name" value="DEPENDENT KINASE INHIBITOR PHO81, PUTATIVE (AFU_ORTHOLOGUE AFUA_4G06020)-RELATED"/>
    <property type="match status" value="1"/>
</dbReference>
<dbReference type="EMBL" id="JASJQH010000994">
    <property type="protein sequence ID" value="KAK9762347.1"/>
    <property type="molecule type" value="Genomic_DNA"/>
</dbReference>
<dbReference type="Pfam" id="PF03009">
    <property type="entry name" value="GDPD"/>
    <property type="match status" value="1"/>
</dbReference>
<dbReference type="InterPro" id="IPR057506">
    <property type="entry name" value="C2_GPCPD1"/>
</dbReference>
<keyword evidence="5" id="KW-1185">Reference proteome</keyword>
<feature type="domain" description="GP-PDE" evidence="3">
    <location>
        <begin position="208"/>
        <end position="539"/>
    </location>
</feature>
<evidence type="ECO:0000259" key="3">
    <source>
        <dbReference type="PROSITE" id="PS51704"/>
    </source>
</evidence>